<sequence>MALLITLAAVLLAVTALPYVCYLVLYAIVAPSGSPAAKESIEPTVSVVLPTYNESGIVERKLENLQTVDYPAEKMELVVVDSSDDETPALVREYAETHDEFPALTIIEEEERRGLAPALNDAYEAAEGEIVVKTDCDSMLDERTVREAIANFADEDVDAVTGQNVEIPGGSDVESSYRGVQSHIQSLESHLDSTLIFHGPFSAFRNESIVALDPNSLADDTELALKIRRSGGRVIFDPAAHYKEAAHSSFRKRRTQKDRRAMGLIRLLVQHRDALFRYGRYGRIVLPFNWWFMIASPWLLLASVLAVTAAAVSVAGIAGASVLVPLLAFVWLGQADRLGPIQPVYAIFDTQVSLLRASVELVRGESDGTWEVDAELREAYE</sequence>
<evidence type="ECO:0000256" key="3">
    <source>
        <dbReference type="SAM" id="Phobius"/>
    </source>
</evidence>
<dbReference type="InterPro" id="IPR029044">
    <property type="entry name" value="Nucleotide-diphossugar_trans"/>
</dbReference>
<dbReference type="Gene3D" id="3.90.550.10">
    <property type="entry name" value="Spore Coat Polysaccharide Biosynthesis Protein SpsA, Chain A"/>
    <property type="match status" value="1"/>
</dbReference>
<dbReference type="OrthoDB" id="43988at2157"/>
<keyword evidence="3" id="KW-0812">Transmembrane</keyword>
<dbReference type="SUPFAM" id="SSF53448">
    <property type="entry name" value="Nucleotide-diphospho-sugar transferases"/>
    <property type="match status" value="1"/>
</dbReference>
<keyword evidence="1" id="KW-0328">Glycosyltransferase</keyword>
<name>A0A3N6MVG9_NATCH</name>
<dbReference type="InterPro" id="IPR001173">
    <property type="entry name" value="Glyco_trans_2-like"/>
</dbReference>
<feature type="transmembrane region" description="Helical" evidence="3">
    <location>
        <begin position="298"/>
        <end position="331"/>
    </location>
</feature>
<reference evidence="5 6" key="1">
    <citation type="submission" date="2018-10" db="EMBL/GenBank/DDBJ databases">
        <title>Natrarchaeobius chitinivorans gen. nov., sp. nov., and Natrarchaeobius haloalkaliphilus sp. nov., alkaliphilic, chitin-utilizing haloarchaea from hypersaline alkaline lakes.</title>
        <authorList>
            <person name="Sorokin D.Y."/>
            <person name="Elcheninov A.G."/>
            <person name="Kostrikina N.A."/>
            <person name="Bale N.J."/>
            <person name="Sinninghe Damste J.S."/>
            <person name="Khijniak T.V."/>
            <person name="Kublanov I.V."/>
            <person name="Toshchakov S.V."/>
        </authorList>
    </citation>
    <scope>NUCLEOTIDE SEQUENCE [LARGE SCALE GENOMIC DNA]</scope>
    <source>
        <strain evidence="5 6">AArcht7</strain>
    </source>
</reference>
<protein>
    <submittedName>
        <fullName evidence="5">Glycosyltransferase</fullName>
    </submittedName>
</protein>
<evidence type="ECO:0000259" key="4">
    <source>
        <dbReference type="Pfam" id="PF00535"/>
    </source>
</evidence>
<evidence type="ECO:0000256" key="2">
    <source>
        <dbReference type="ARBA" id="ARBA00022679"/>
    </source>
</evidence>
<dbReference type="Pfam" id="PF00535">
    <property type="entry name" value="Glycos_transf_2"/>
    <property type="match status" value="1"/>
</dbReference>
<dbReference type="Proteomes" id="UP000281431">
    <property type="component" value="Unassembled WGS sequence"/>
</dbReference>
<dbReference type="PANTHER" id="PTHR43630">
    <property type="entry name" value="POLY-BETA-1,6-N-ACETYL-D-GLUCOSAMINE SYNTHASE"/>
    <property type="match status" value="1"/>
</dbReference>
<gene>
    <name evidence="5" type="ORF">EA472_06560</name>
</gene>
<organism evidence="5 6">
    <name type="scientific">Natrarchaeobius chitinivorans</name>
    <dbReference type="NCBI Taxonomy" id="1679083"/>
    <lineage>
        <taxon>Archaea</taxon>
        <taxon>Methanobacteriati</taxon>
        <taxon>Methanobacteriota</taxon>
        <taxon>Stenosarchaea group</taxon>
        <taxon>Halobacteria</taxon>
        <taxon>Halobacteriales</taxon>
        <taxon>Natrialbaceae</taxon>
        <taxon>Natrarchaeobius</taxon>
    </lineage>
</organism>
<dbReference type="EMBL" id="REFZ01000003">
    <property type="protein sequence ID" value="RQH01961.1"/>
    <property type="molecule type" value="Genomic_DNA"/>
</dbReference>
<dbReference type="AlphaFoldDB" id="A0A3N6MVG9"/>
<keyword evidence="2 5" id="KW-0808">Transferase</keyword>
<dbReference type="PANTHER" id="PTHR43630:SF1">
    <property type="entry name" value="POLY-BETA-1,6-N-ACETYL-D-GLUCOSAMINE SYNTHASE"/>
    <property type="match status" value="1"/>
</dbReference>
<accession>A0A3N6MVG9</accession>
<comment type="caution">
    <text evidence="5">The sequence shown here is derived from an EMBL/GenBank/DDBJ whole genome shotgun (WGS) entry which is preliminary data.</text>
</comment>
<evidence type="ECO:0000256" key="1">
    <source>
        <dbReference type="ARBA" id="ARBA00022676"/>
    </source>
</evidence>
<evidence type="ECO:0000313" key="5">
    <source>
        <dbReference type="EMBL" id="RQH01961.1"/>
    </source>
</evidence>
<keyword evidence="3" id="KW-1133">Transmembrane helix</keyword>
<keyword evidence="3" id="KW-0472">Membrane</keyword>
<keyword evidence="6" id="KW-1185">Reference proteome</keyword>
<feature type="domain" description="Glycosyltransferase 2-like" evidence="4">
    <location>
        <begin position="46"/>
        <end position="208"/>
    </location>
</feature>
<evidence type="ECO:0000313" key="6">
    <source>
        <dbReference type="Proteomes" id="UP000281431"/>
    </source>
</evidence>
<dbReference type="GO" id="GO:0016757">
    <property type="term" value="F:glycosyltransferase activity"/>
    <property type="evidence" value="ECO:0007669"/>
    <property type="project" value="UniProtKB-KW"/>
</dbReference>
<proteinExistence type="predicted"/>